<evidence type="ECO:0000256" key="7">
    <source>
        <dbReference type="ARBA" id="ARBA00022801"/>
    </source>
</evidence>
<dbReference type="SUPFAM" id="SSF51445">
    <property type="entry name" value="(Trans)glycosidases"/>
    <property type="match status" value="1"/>
</dbReference>
<keyword evidence="16" id="KW-1185">Reference proteome</keyword>
<dbReference type="SUPFAM" id="SSF51011">
    <property type="entry name" value="Glycosyl hydrolase domain"/>
    <property type="match status" value="1"/>
</dbReference>
<evidence type="ECO:0000256" key="4">
    <source>
        <dbReference type="ARBA" id="ARBA00012595"/>
    </source>
</evidence>
<dbReference type="Pfam" id="PF00128">
    <property type="entry name" value="Alpha-amylase"/>
    <property type="match status" value="1"/>
</dbReference>
<evidence type="ECO:0000256" key="3">
    <source>
        <dbReference type="ARBA" id="ARBA00008061"/>
    </source>
</evidence>
<dbReference type="Proteomes" id="UP000254794">
    <property type="component" value="Unassembled WGS sequence"/>
</dbReference>
<keyword evidence="6" id="KW-0479">Metal-binding</keyword>
<evidence type="ECO:0000313" key="16">
    <source>
        <dbReference type="Proteomes" id="UP000254794"/>
    </source>
</evidence>
<comment type="cofactor">
    <cofactor evidence="2">
        <name>Ca(2+)</name>
        <dbReference type="ChEBI" id="CHEBI:29108"/>
    </cofactor>
</comment>
<dbReference type="GO" id="GO:0005975">
    <property type="term" value="P:carbohydrate metabolic process"/>
    <property type="evidence" value="ECO:0007669"/>
    <property type="project" value="InterPro"/>
</dbReference>
<sequence length="476" mass="53972">MISALKGFKLNFEKFHYLIFTVIFLLLISLNFDALATNQKDVTVTLFQWRFDSIAKECKTTLGPLGYGYVEISPPQEHIQGPQWWTSYQPVSYRLMSRLGDEASFKAMIDQCHAAGVKVIVDTVINHMSMLEKGVGIGGSVFSKYNYPGYYQVQDFHSCHAEIKDYSNRYDVQNCELGGLPDLDTGSPYVQTKIAEYLNKLIKYGVDGFRIDADKHISAHDLQQIQLKLADINKIWAQEVIYGEGEAIHPNEYIDLGFVDEFRYGRDLKRMFEQERLSYLNNFGEAWGYLPYNKARTFIDNWDTERNGSTLNYKSGTNYILANIFMLAHPYGSPNIFSGYEFSDFNSGPPNGGIVIDCFQDGWTCLHRRRQIANMVNFRNVIADAPLTNWWSNGYQAIAFGRGKKGYVVINHDTTTLEMTFQTSLPAGIYCDILHAEYTKAGTCQGAQVKVDSNGRFTAHIQPNDAIAFHIGAANL</sequence>
<evidence type="ECO:0000256" key="9">
    <source>
        <dbReference type="ARBA" id="ARBA00023277"/>
    </source>
</evidence>
<comment type="catalytic activity">
    <reaction evidence="1 12">
        <text>Endohydrolysis of (1-&gt;4)-alpha-D-glucosidic linkages in polysaccharides containing three or more (1-&gt;4)-alpha-linked D-glucose units.</text>
        <dbReference type="EC" id="3.2.1.1"/>
    </reaction>
</comment>
<evidence type="ECO:0000313" key="15">
    <source>
        <dbReference type="EMBL" id="STX52031.1"/>
    </source>
</evidence>
<dbReference type="InterPro" id="IPR006048">
    <property type="entry name" value="A-amylase/branching_C"/>
</dbReference>
<dbReference type="Gene3D" id="2.60.40.1180">
    <property type="entry name" value="Golgi alpha-mannosidase II"/>
    <property type="match status" value="1"/>
</dbReference>
<accession>A0A378JMS5</accession>
<dbReference type="SMART" id="SM00632">
    <property type="entry name" value="Aamy_C"/>
    <property type="match status" value="1"/>
</dbReference>
<dbReference type="SMART" id="SM00642">
    <property type="entry name" value="Aamy"/>
    <property type="match status" value="1"/>
</dbReference>
<dbReference type="InterPro" id="IPR031319">
    <property type="entry name" value="A-amylase_C"/>
</dbReference>
<dbReference type="InterPro" id="IPR006047">
    <property type="entry name" value="GH13_cat_dom"/>
</dbReference>
<evidence type="ECO:0000256" key="12">
    <source>
        <dbReference type="RuleBase" id="RU361134"/>
    </source>
</evidence>
<comment type="similarity">
    <text evidence="3 11">Belongs to the glycosyl hydrolase 13 family.</text>
</comment>
<name>A0A378JMS5_9GAMM</name>
<proteinExistence type="inferred from homology"/>
<feature type="domain" description="Alpha-amylase C-terminal" evidence="13">
    <location>
        <begin position="388"/>
        <end position="474"/>
    </location>
</feature>
<dbReference type="GO" id="GO:0004556">
    <property type="term" value="F:alpha-amylase activity"/>
    <property type="evidence" value="ECO:0007669"/>
    <property type="project" value="UniProtKB-UniRule"/>
</dbReference>
<evidence type="ECO:0000259" key="13">
    <source>
        <dbReference type="SMART" id="SM00632"/>
    </source>
</evidence>
<keyword evidence="8" id="KW-0106">Calcium</keyword>
<protein>
    <recommendedName>
        <fullName evidence="5 12">Alpha-amylase</fullName>
        <ecNumber evidence="4 12">3.2.1.1</ecNumber>
    </recommendedName>
</protein>
<evidence type="ECO:0000256" key="5">
    <source>
        <dbReference type="ARBA" id="ARBA00017303"/>
    </source>
</evidence>
<dbReference type="GO" id="GO:0046872">
    <property type="term" value="F:metal ion binding"/>
    <property type="evidence" value="ECO:0007669"/>
    <property type="project" value="UniProtKB-KW"/>
</dbReference>
<evidence type="ECO:0000256" key="10">
    <source>
        <dbReference type="ARBA" id="ARBA00023295"/>
    </source>
</evidence>
<keyword evidence="9 12" id="KW-0119">Carbohydrate metabolism</keyword>
<evidence type="ECO:0000256" key="8">
    <source>
        <dbReference type="ARBA" id="ARBA00022837"/>
    </source>
</evidence>
<feature type="domain" description="Glycosyl hydrolase family 13 catalytic" evidence="14">
    <location>
        <begin position="41"/>
        <end position="379"/>
    </location>
</feature>
<dbReference type="OrthoDB" id="9805159at2"/>
<dbReference type="Pfam" id="PF02806">
    <property type="entry name" value="Alpha-amylase_C"/>
    <property type="match status" value="1"/>
</dbReference>
<dbReference type="EC" id="3.2.1.1" evidence="4 12"/>
<dbReference type="EMBL" id="UGOD01000001">
    <property type="protein sequence ID" value="STX52031.1"/>
    <property type="molecule type" value="Genomic_DNA"/>
</dbReference>
<reference evidence="15 16" key="1">
    <citation type="submission" date="2018-06" db="EMBL/GenBank/DDBJ databases">
        <authorList>
            <consortium name="Pathogen Informatics"/>
            <person name="Doyle S."/>
        </authorList>
    </citation>
    <scope>NUCLEOTIDE SEQUENCE [LARGE SCALE GENOMIC DNA]</scope>
    <source>
        <strain evidence="15 16">NCTC13316</strain>
    </source>
</reference>
<evidence type="ECO:0000256" key="11">
    <source>
        <dbReference type="RuleBase" id="RU003615"/>
    </source>
</evidence>
<dbReference type="PANTHER" id="PTHR43447">
    <property type="entry name" value="ALPHA-AMYLASE"/>
    <property type="match status" value="1"/>
</dbReference>
<evidence type="ECO:0000256" key="1">
    <source>
        <dbReference type="ARBA" id="ARBA00000548"/>
    </source>
</evidence>
<keyword evidence="10 12" id="KW-0326">Glycosidase</keyword>
<gene>
    <name evidence="15" type="primary">amy</name>
    <name evidence="15" type="ORF">NCTC13316_02135</name>
</gene>
<dbReference type="RefSeq" id="WP_115331621.1">
    <property type="nucleotide sequence ID" value="NZ_CAAAHP010000002.1"/>
</dbReference>
<dbReference type="CDD" id="cd11317">
    <property type="entry name" value="AmyAc_bac_euk_AmyA"/>
    <property type="match status" value="1"/>
</dbReference>
<evidence type="ECO:0000256" key="6">
    <source>
        <dbReference type="ARBA" id="ARBA00022723"/>
    </source>
</evidence>
<dbReference type="InterPro" id="IPR006046">
    <property type="entry name" value="Alpha_amylase"/>
</dbReference>
<dbReference type="InterPro" id="IPR017853">
    <property type="entry name" value="GH"/>
</dbReference>
<organism evidence="15 16">
    <name type="scientific">Legionella busanensis</name>
    <dbReference type="NCBI Taxonomy" id="190655"/>
    <lineage>
        <taxon>Bacteria</taxon>
        <taxon>Pseudomonadati</taxon>
        <taxon>Pseudomonadota</taxon>
        <taxon>Gammaproteobacteria</taxon>
        <taxon>Legionellales</taxon>
        <taxon>Legionellaceae</taxon>
        <taxon>Legionella</taxon>
    </lineage>
</organism>
<dbReference type="InterPro" id="IPR013780">
    <property type="entry name" value="Glyco_hydro_b"/>
</dbReference>
<dbReference type="Gene3D" id="3.20.20.80">
    <property type="entry name" value="Glycosidases"/>
    <property type="match status" value="1"/>
</dbReference>
<evidence type="ECO:0000256" key="2">
    <source>
        <dbReference type="ARBA" id="ARBA00001913"/>
    </source>
</evidence>
<evidence type="ECO:0000259" key="14">
    <source>
        <dbReference type="SMART" id="SM00642"/>
    </source>
</evidence>
<keyword evidence="7 12" id="KW-0378">Hydrolase</keyword>
<dbReference type="AlphaFoldDB" id="A0A378JMS5"/>
<dbReference type="PRINTS" id="PR00110">
    <property type="entry name" value="ALPHAAMYLASE"/>
</dbReference>